<organism evidence="1 2">
    <name type="scientific">Fulvimarina pelagi HTCC2506</name>
    <dbReference type="NCBI Taxonomy" id="314231"/>
    <lineage>
        <taxon>Bacteria</taxon>
        <taxon>Pseudomonadati</taxon>
        <taxon>Pseudomonadota</taxon>
        <taxon>Alphaproteobacteria</taxon>
        <taxon>Hyphomicrobiales</taxon>
        <taxon>Aurantimonadaceae</taxon>
        <taxon>Fulvimarina</taxon>
    </lineage>
</organism>
<sequence length="96" mass="10753">MSSRPNGDRGPETLAPKPISGENFVRLADRFIDVANRANKKQAATDIHMAFLYGAARYNAFVARNIREIADDEAFVEEMAGIYKEMLRNHLADPDV</sequence>
<accession>Q0G156</accession>
<dbReference type="HOGENOM" id="CLU_2355642_0_0_5"/>
<dbReference type="InterPro" id="IPR021490">
    <property type="entry name" value="DUF3144"/>
</dbReference>
<dbReference type="RefSeq" id="WP_007068691.1">
    <property type="nucleotide sequence ID" value="NZ_DS022272.1"/>
</dbReference>
<evidence type="ECO:0000313" key="2">
    <source>
        <dbReference type="Proteomes" id="UP000004310"/>
    </source>
</evidence>
<dbReference type="EMBL" id="AATP01000005">
    <property type="protein sequence ID" value="EAU40783.1"/>
    <property type="molecule type" value="Genomic_DNA"/>
</dbReference>
<dbReference type="Proteomes" id="UP000004310">
    <property type="component" value="Unassembled WGS sequence"/>
</dbReference>
<evidence type="ECO:0000313" key="1">
    <source>
        <dbReference type="EMBL" id="EAU40783.1"/>
    </source>
</evidence>
<dbReference type="Gene3D" id="1.10.287.3020">
    <property type="match status" value="1"/>
</dbReference>
<keyword evidence="2" id="KW-1185">Reference proteome</keyword>
<name>Q0G156_9HYPH</name>
<comment type="caution">
    <text evidence="1">The sequence shown here is derived from an EMBL/GenBank/DDBJ whole genome shotgun (WGS) entry which is preliminary data.</text>
</comment>
<dbReference type="AlphaFoldDB" id="Q0G156"/>
<proteinExistence type="predicted"/>
<reference evidence="1 2" key="1">
    <citation type="journal article" date="2010" name="J. Bacteriol.">
        <title>Genome sequence of Fulvimarina pelagi HTCC2506T, a Mn(II)-oxidizing alphaproteobacterium possessing an aerobic anoxygenic photosynthetic gene cluster and Xanthorhodopsin.</title>
        <authorList>
            <person name="Kang I."/>
            <person name="Oh H.M."/>
            <person name="Lim S.I."/>
            <person name="Ferriera S."/>
            <person name="Giovannoni S.J."/>
            <person name="Cho J.C."/>
        </authorList>
    </citation>
    <scope>NUCLEOTIDE SEQUENCE [LARGE SCALE GENOMIC DNA]</scope>
    <source>
        <strain evidence="1 2">HTCC2506</strain>
    </source>
</reference>
<evidence type="ECO:0008006" key="3">
    <source>
        <dbReference type="Google" id="ProtNLM"/>
    </source>
</evidence>
<protein>
    <recommendedName>
        <fullName evidence="3">DUF3144 domain-containing protein</fullName>
    </recommendedName>
</protein>
<gene>
    <name evidence="1" type="ORF">FP2506_17884</name>
</gene>
<dbReference type="eggNOG" id="ENOG502ZEZX">
    <property type="taxonomic scope" value="Bacteria"/>
</dbReference>
<dbReference type="Pfam" id="PF11342">
    <property type="entry name" value="DUF3144"/>
    <property type="match status" value="1"/>
</dbReference>